<dbReference type="Gene3D" id="1.10.287.1060">
    <property type="entry name" value="ESAT-6-like"/>
    <property type="match status" value="1"/>
</dbReference>
<accession>A0ABW9FNU2</accession>
<dbReference type="RefSeq" id="WP_348608286.1">
    <property type="nucleotide sequence ID" value="NZ_CP157276.1"/>
</dbReference>
<evidence type="ECO:0000256" key="1">
    <source>
        <dbReference type="RuleBase" id="RU362001"/>
    </source>
</evidence>
<protein>
    <recommendedName>
        <fullName evidence="1">ESAT-6-like protein</fullName>
    </recommendedName>
</protein>
<comment type="caution">
    <text evidence="2">The sequence shown here is derived from an EMBL/GenBank/DDBJ whole genome shotgun (WGS) entry which is preliminary data.</text>
</comment>
<evidence type="ECO:0000313" key="3">
    <source>
        <dbReference type="Proteomes" id="UP001629744"/>
    </source>
</evidence>
<gene>
    <name evidence="2" type="ORF">ABEU19_000708</name>
</gene>
<dbReference type="EMBL" id="JBDLNU010000001">
    <property type="protein sequence ID" value="MFM1727250.1"/>
    <property type="molecule type" value="Genomic_DNA"/>
</dbReference>
<evidence type="ECO:0000313" key="2">
    <source>
        <dbReference type="EMBL" id="MFM1727250.1"/>
    </source>
</evidence>
<reference evidence="2 3" key="1">
    <citation type="submission" date="2023-11" db="EMBL/GenBank/DDBJ databases">
        <authorList>
            <person name="Val-Calvo J."/>
            <person name="Scortti M."/>
            <person name="Vazquez-Boland J."/>
        </authorList>
    </citation>
    <scope>NUCLEOTIDE SEQUENCE [LARGE SCALE GENOMIC DNA]</scope>
    <source>
        <strain evidence="2 3">DSM 46662</strain>
    </source>
</reference>
<organism evidence="2 3">
    <name type="scientific">Prescottella soli</name>
    <dbReference type="NCBI Taxonomy" id="1543852"/>
    <lineage>
        <taxon>Bacteria</taxon>
        <taxon>Bacillati</taxon>
        <taxon>Actinomycetota</taxon>
        <taxon>Actinomycetes</taxon>
        <taxon>Mycobacteriales</taxon>
        <taxon>Nocardiaceae</taxon>
        <taxon>Prescottella</taxon>
    </lineage>
</organism>
<comment type="similarity">
    <text evidence="1">Belongs to the WXG100 family.</text>
</comment>
<name>A0ABW9FNU2_9NOCA</name>
<dbReference type="SUPFAM" id="SSF140453">
    <property type="entry name" value="EsxAB dimer-like"/>
    <property type="match status" value="1"/>
</dbReference>
<dbReference type="NCBIfam" id="TIGR03930">
    <property type="entry name" value="WXG100_ESAT6"/>
    <property type="match status" value="1"/>
</dbReference>
<dbReference type="InterPro" id="IPR010310">
    <property type="entry name" value="T7SS_ESAT-6-like"/>
</dbReference>
<sequence>MARYVANTEQILALVDKARRIGERIDRRISQVEHEIAALHVEWQGDASDAHRAKADTWQREMNDMKTALGALEAAVHSAHDGYVTNVEHNMRMWP</sequence>
<dbReference type="InterPro" id="IPR036689">
    <property type="entry name" value="ESAT-6-like_sf"/>
</dbReference>
<dbReference type="Proteomes" id="UP001629744">
    <property type="component" value="Unassembled WGS sequence"/>
</dbReference>
<keyword evidence="3" id="KW-1185">Reference proteome</keyword>
<proteinExistence type="inferred from homology"/>
<dbReference type="Pfam" id="PF06013">
    <property type="entry name" value="WXG100"/>
    <property type="match status" value="1"/>
</dbReference>